<gene>
    <name evidence="1" type="ORF">MCOM1403_LOCUS7849</name>
</gene>
<name>A0A7S0IG07_MICPS</name>
<dbReference type="AlphaFoldDB" id="A0A7S0IG07"/>
<evidence type="ECO:0000313" key="1">
    <source>
        <dbReference type="EMBL" id="CAD8520423.1"/>
    </source>
</evidence>
<dbReference type="EMBL" id="HBEQ01009761">
    <property type="protein sequence ID" value="CAD8520423.1"/>
    <property type="molecule type" value="Transcribed_RNA"/>
</dbReference>
<proteinExistence type="predicted"/>
<protein>
    <submittedName>
        <fullName evidence="1">Uncharacterized protein</fullName>
    </submittedName>
</protein>
<accession>A0A7S0IG07</accession>
<sequence length="134" mass="14989">MTALLPSMDGAERSARRATASARPKLKKFLLRYYPPGIILEYELAGELMQRSVDLLDLSADTDADVLVNAITRQESMIKESHREPLRKLVKKLQSKLRAVSTKSFSLVKELRAHILPLTNCAFNKSGDKFITGS</sequence>
<reference evidence="1" key="1">
    <citation type="submission" date="2021-01" db="EMBL/GenBank/DDBJ databases">
        <authorList>
            <person name="Corre E."/>
            <person name="Pelletier E."/>
            <person name="Niang G."/>
            <person name="Scheremetjew M."/>
            <person name="Finn R."/>
            <person name="Kale V."/>
            <person name="Holt S."/>
            <person name="Cochrane G."/>
            <person name="Meng A."/>
            <person name="Brown T."/>
            <person name="Cohen L."/>
        </authorList>
    </citation>
    <scope>NUCLEOTIDE SEQUENCE</scope>
    <source>
        <strain evidence="1">CCMP1723</strain>
    </source>
</reference>
<organism evidence="1">
    <name type="scientific">Micromonas pusilla</name>
    <name type="common">Picoplanktonic green alga</name>
    <name type="synonym">Chromulina pusilla</name>
    <dbReference type="NCBI Taxonomy" id="38833"/>
    <lineage>
        <taxon>Eukaryota</taxon>
        <taxon>Viridiplantae</taxon>
        <taxon>Chlorophyta</taxon>
        <taxon>Mamiellophyceae</taxon>
        <taxon>Mamiellales</taxon>
        <taxon>Mamiellaceae</taxon>
        <taxon>Micromonas</taxon>
    </lineage>
</organism>